<dbReference type="InterPro" id="IPR047763">
    <property type="entry name" value="PG_bind_dom_phiBT1-type"/>
</dbReference>
<dbReference type="EMBL" id="CP023700">
    <property type="protein sequence ID" value="QEU85912.1"/>
    <property type="molecule type" value="Genomic_DNA"/>
</dbReference>
<evidence type="ECO:0000256" key="1">
    <source>
        <dbReference type="SAM" id="MobiDB-lite"/>
    </source>
</evidence>
<feature type="region of interest" description="Disordered" evidence="1">
    <location>
        <begin position="183"/>
        <end position="357"/>
    </location>
</feature>
<organism evidence="2 3">
    <name type="scientific">Streptomyces viridosporus T7A</name>
    <dbReference type="NCBI Taxonomy" id="665577"/>
    <lineage>
        <taxon>Bacteria</taxon>
        <taxon>Bacillati</taxon>
        <taxon>Actinomycetota</taxon>
        <taxon>Actinomycetes</taxon>
        <taxon>Kitasatosporales</taxon>
        <taxon>Streptomycetaceae</taxon>
        <taxon>Streptomyces</taxon>
    </lineage>
</organism>
<proteinExistence type="predicted"/>
<reference evidence="2 3" key="1">
    <citation type="submission" date="2017-09" db="EMBL/GenBank/DDBJ databases">
        <authorList>
            <person name="Lee N."/>
            <person name="Cho B.-K."/>
        </authorList>
    </citation>
    <scope>NUCLEOTIDE SEQUENCE [LARGE SCALE GENOMIC DNA]</scope>
    <source>
        <strain evidence="2 3">ATCC 39115</strain>
    </source>
</reference>
<keyword evidence="3" id="KW-1185">Reference proteome</keyword>
<protein>
    <recommendedName>
        <fullName evidence="4">NlpC/P60 domain-containing protein</fullName>
    </recommendedName>
</protein>
<dbReference type="NCBIfam" id="NF038080">
    <property type="entry name" value="PG_bind_siph"/>
    <property type="match status" value="1"/>
</dbReference>
<gene>
    <name evidence="2" type="ORF">CP969_15250</name>
</gene>
<evidence type="ECO:0000313" key="2">
    <source>
        <dbReference type="EMBL" id="QEU85912.1"/>
    </source>
</evidence>
<feature type="compositionally biased region" description="Basic and acidic residues" evidence="1">
    <location>
        <begin position="318"/>
        <end position="333"/>
    </location>
</feature>
<name>A0ABX6AF15_STRVD</name>
<dbReference type="Proteomes" id="UP000327143">
    <property type="component" value="Chromosome"/>
</dbReference>
<feature type="region of interest" description="Disordered" evidence="1">
    <location>
        <begin position="138"/>
        <end position="168"/>
    </location>
</feature>
<accession>A0ABX6AF15</accession>
<sequence length="357" mass="36998">MPLTTRAAMVERARKGVTEKVPCGMSAYGSDGCRQNGSGHVPMAWGLPGNEWNGGLGKCAEKNTEDELRPGDILLFPPAADPYGKSPVVFFGGRADTGRTSCVAHERTRPHTRRATTSYAYRNDSARCVPYRCRDVTEGTADTAPRTAGPPTVPGRTPSPGASLFGPGAPDAYVTGLGRVFAGRGGDRSCAVGPGPRRTDADRRATGGGRDVPAGASVPVPPAPPGSVPPVPPGSVPPAPAPPGSVPPAPVPPAPVPPVPPGPVPPAPEPPFAPSSHGVRGCPGRASFRPGADHARVARLGRRRAEKGCGRYSTEGPGPRRSEEHRRDAEAFQRARGRRGGAADGHPGPETWRRPFS</sequence>
<evidence type="ECO:0000313" key="3">
    <source>
        <dbReference type="Proteomes" id="UP000327143"/>
    </source>
</evidence>
<feature type="compositionally biased region" description="Pro residues" evidence="1">
    <location>
        <begin position="219"/>
        <end position="273"/>
    </location>
</feature>
<evidence type="ECO:0008006" key="4">
    <source>
        <dbReference type="Google" id="ProtNLM"/>
    </source>
</evidence>